<dbReference type="PANTHER" id="PTHR38136:SF2">
    <property type="entry name" value="DNA REPAIR PROTEIN"/>
    <property type="match status" value="1"/>
</dbReference>
<name>A0A147JYW2_HADYE</name>
<evidence type="ECO:0000256" key="1">
    <source>
        <dbReference type="HAMAP-Rule" id="MF_02096"/>
    </source>
</evidence>
<dbReference type="EMBL" id="LQMQ01000014">
    <property type="protein sequence ID" value="KUO41752.1"/>
    <property type="molecule type" value="Genomic_DNA"/>
</dbReference>
<dbReference type="PANTHER" id="PTHR38136">
    <property type="entry name" value="DNA REPAIR PROTEIN"/>
    <property type="match status" value="1"/>
</dbReference>
<reference evidence="4 5" key="1">
    <citation type="journal article" date="2016" name="Nat. Microbiol.">
        <title>Genomic inference of the metabolism of cosmopolitan subsurface Archaea, Hadesarchaea.</title>
        <authorList>
            <person name="Baker B.J."/>
            <person name="Saw J.H."/>
            <person name="Lind A.E."/>
            <person name="Lazar C.S."/>
            <person name="Hinrichs K.-U."/>
            <person name="Teske A.P."/>
            <person name="Ettema T.J."/>
        </authorList>
    </citation>
    <scope>NUCLEOTIDE SEQUENCE [LARGE SCALE GENOMIC DNA]</scope>
</reference>
<sequence length="453" mass="51296">MKFYFNRRTTGLKNMPSIRASWLSDVISPQQVNELTTFREIRVSRASSLCLLCKGGRMLCGKLSCPIIARAQSLVKTTLRINSPHIQGSTPPGVFVGRMGYPKVFMGPMVPPFLGDTEILDTPELWVGKGIQEIIDYRFSLIRGKAMASIYDARTGNRLLDSLQELALGRSPVEAEVVLEKIPRGVLTLGSDIQPFGPSAPLRSFRASDVPVDRRMERAFYDRDLRANEAVIELYDSGVYITRIQRAFSLGMFGMGKNRKLVPTRWSITAVDSIVSQELINRVKQNDTIDEFRVYSFSYLDNRYVAILMPEKWSFEWIEAWFPGTTWNPSREAAAPAMMGDFEGYWGRNTYPNVGGCYYSSRLAVAEKLCQENRQASALVLREIHPGYILPVGVWNVRESVRRMLGGEPEKFDNLPAALNCAMAKLTIPLSNWVAESQLLRQFLYQRKITEFV</sequence>
<dbReference type="GO" id="GO:0006281">
    <property type="term" value="P:DNA repair"/>
    <property type="evidence" value="ECO:0007669"/>
    <property type="project" value="UniProtKB-UniRule"/>
</dbReference>
<dbReference type="InterPro" id="IPR006978">
    <property type="entry name" value="Nre_N"/>
</dbReference>
<dbReference type="InterPro" id="IPR033167">
    <property type="entry name" value="Nre"/>
</dbReference>
<dbReference type="Proteomes" id="UP000074294">
    <property type="component" value="Unassembled WGS sequence"/>
</dbReference>
<evidence type="ECO:0000259" key="3">
    <source>
        <dbReference type="Pfam" id="PF04895"/>
    </source>
</evidence>
<dbReference type="Pfam" id="PF04894">
    <property type="entry name" value="Nre_N"/>
    <property type="match status" value="1"/>
</dbReference>
<feature type="domain" description="Archaeal Nre C-terminal" evidence="3">
    <location>
        <begin position="343"/>
        <end position="452"/>
    </location>
</feature>
<organism evidence="4 5">
    <name type="scientific">Hadarchaeum yellowstonense</name>
    <dbReference type="NCBI Taxonomy" id="1776334"/>
    <lineage>
        <taxon>Archaea</taxon>
        <taxon>Methanobacteriati</taxon>
        <taxon>Candidatus Hadarchaeota</taxon>
        <taxon>Candidatus Hadarchaeia</taxon>
        <taxon>Candidatus Hadarchaeales</taxon>
        <taxon>Candidatus Hadarchaeaceae</taxon>
        <taxon>Candidatus Hadarchaeum</taxon>
    </lineage>
</organism>
<comment type="caution">
    <text evidence="1">Lacks conserved residue(s) required for the propagation of feature annotation.</text>
</comment>
<dbReference type="STRING" id="1776334.APZ16_00300"/>
<evidence type="ECO:0000313" key="5">
    <source>
        <dbReference type="Proteomes" id="UP000074294"/>
    </source>
</evidence>
<evidence type="ECO:0000313" key="4">
    <source>
        <dbReference type="EMBL" id="KUO41752.1"/>
    </source>
</evidence>
<dbReference type="InterPro" id="IPR006979">
    <property type="entry name" value="Nre_C"/>
</dbReference>
<comment type="function">
    <text evidence="1">Involved in DNA damage repair.</text>
</comment>
<dbReference type="Pfam" id="PF04895">
    <property type="entry name" value="Nre_C"/>
    <property type="match status" value="1"/>
</dbReference>
<dbReference type="AlphaFoldDB" id="A0A147JYW2"/>
<keyword evidence="1" id="KW-0234">DNA repair</keyword>
<keyword evidence="1" id="KW-0227">DNA damage</keyword>
<comment type="caution">
    <text evidence="4">The sequence shown here is derived from an EMBL/GenBank/DDBJ whole genome shotgun (WGS) entry which is preliminary data.</text>
</comment>
<feature type="domain" description="Archaeal Nre N-terminal" evidence="2">
    <location>
        <begin position="59"/>
        <end position="328"/>
    </location>
</feature>
<protein>
    <recommendedName>
        <fullName evidence="1">DNA repair protein</fullName>
    </recommendedName>
</protein>
<evidence type="ECO:0000259" key="2">
    <source>
        <dbReference type="Pfam" id="PF04894"/>
    </source>
</evidence>
<dbReference type="HAMAP" id="MF_02096">
    <property type="entry name" value="Nre"/>
    <property type="match status" value="1"/>
</dbReference>
<accession>A0A147JYW2</accession>
<comment type="similarity">
    <text evidence="1">Belongs to the Nre family.</text>
</comment>
<gene>
    <name evidence="4" type="ORF">APZ16_00300</name>
</gene>
<proteinExistence type="inferred from homology"/>